<dbReference type="InterPro" id="IPR023198">
    <property type="entry name" value="PGP-like_dom2"/>
</dbReference>
<name>A0A8J6YX38_9RHOB</name>
<dbReference type="GO" id="GO:0006281">
    <property type="term" value="P:DNA repair"/>
    <property type="evidence" value="ECO:0007669"/>
    <property type="project" value="TreeGrafter"/>
</dbReference>
<dbReference type="NCBIfam" id="TIGR01549">
    <property type="entry name" value="HAD-SF-IA-v1"/>
    <property type="match status" value="1"/>
</dbReference>
<dbReference type="InterPro" id="IPR036412">
    <property type="entry name" value="HAD-like_sf"/>
</dbReference>
<dbReference type="PANTHER" id="PTHR43434:SF24">
    <property type="entry name" value="HYDROLASE-RELATED"/>
    <property type="match status" value="1"/>
</dbReference>
<organism evidence="1 2">
    <name type="scientific">Mangrovicoccus algicola</name>
    <dbReference type="NCBI Taxonomy" id="2771008"/>
    <lineage>
        <taxon>Bacteria</taxon>
        <taxon>Pseudomonadati</taxon>
        <taxon>Pseudomonadota</taxon>
        <taxon>Alphaproteobacteria</taxon>
        <taxon>Rhodobacterales</taxon>
        <taxon>Paracoccaceae</taxon>
        <taxon>Mangrovicoccus</taxon>
    </lineage>
</organism>
<dbReference type="RefSeq" id="WP_193179948.1">
    <property type="nucleotide sequence ID" value="NZ_JACVXA010000008.1"/>
</dbReference>
<dbReference type="SFLD" id="SFLDG01129">
    <property type="entry name" value="C1.5:_HAD__Beta-PGM__Phosphata"/>
    <property type="match status" value="1"/>
</dbReference>
<dbReference type="GO" id="GO:0005829">
    <property type="term" value="C:cytosol"/>
    <property type="evidence" value="ECO:0007669"/>
    <property type="project" value="TreeGrafter"/>
</dbReference>
<accession>A0A8J6YX38</accession>
<dbReference type="EMBL" id="JACVXA010000008">
    <property type="protein sequence ID" value="MBE3637401.1"/>
    <property type="molecule type" value="Genomic_DNA"/>
</dbReference>
<dbReference type="Pfam" id="PF13419">
    <property type="entry name" value="HAD_2"/>
    <property type="match status" value="1"/>
</dbReference>
<dbReference type="Gene3D" id="1.10.150.240">
    <property type="entry name" value="Putative phosphatase, domain 2"/>
    <property type="match status" value="1"/>
</dbReference>
<reference evidence="1" key="1">
    <citation type="submission" date="2020-09" db="EMBL/GenBank/DDBJ databases">
        <title>A novel bacterium of genus Mangrovicoccus, isolated from South China Sea.</title>
        <authorList>
            <person name="Huang H."/>
            <person name="Mo K."/>
            <person name="Hu Y."/>
        </authorList>
    </citation>
    <scope>NUCLEOTIDE SEQUENCE</scope>
    <source>
        <strain evidence="1">HB182678</strain>
    </source>
</reference>
<dbReference type="SUPFAM" id="SSF56784">
    <property type="entry name" value="HAD-like"/>
    <property type="match status" value="1"/>
</dbReference>
<dbReference type="InterPro" id="IPR050155">
    <property type="entry name" value="HAD-like_hydrolase_sf"/>
</dbReference>
<dbReference type="PANTHER" id="PTHR43434">
    <property type="entry name" value="PHOSPHOGLYCOLATE PHOSPHATASE"/>
    <property type="match status" value="1"/>
</dbReference>
<keyword evidence="1" id="KW-0378">Hydrolase</keyword>
<dbReference type="Gene3D" id="3.40.50.1000">
    <property type="entry name" value="HAD superfamily/HAD-like"/>
    <property type="match status" value="1"/>
</dbReference>
<evidence type="ECO:0000313" key="2">
    <source>
        <dbReference type="Proteomes" id="UP000609121"/>
    </source>
</evidence>
<dbReference type="Proteomes" id="UP000609121">
    <property type="component" value="Unassembled WGS sequence"/>
</dbReference>
<protein>
    <submittedName>
        <fullName evidence="1">HAD-IA family hydrolase</fullName>
    </submittedName>
</protein>
<evidence type="ECO:0000313" key="1">
    <source>
        <dbReference type="EMBL" id="MBE3637401.1"/>
    </source>
</evidence>
<dbReference type="SFLD" id="SFLDG01135">
    <property type="entry name" value="C1.5.6:_HAD__Beta-PGM__Phospha"/>
    <property type="match status" value="1"/>
</dbReference>
<dbReference type="AlphaFoldDB" id="A0A8J6YX38"/>
<dbReference type="SFLD" id="SFLDS00003">
    <property type="entry name" value="Haloacid_Dehalogenase"/>
    <property type="match status" value="1"/>
</dbReference>
<sequence length="225" mass="23248">MSRLRLALFDVDGTLVDSQGHIKASMAAAFAAEGLAPPPDAEVLSIVGLSLPNAIAQLAPDQPPARIDRMVAAYKDSYAAMRGADAAASSPLYPGALACLDALAADDHVLIGVATGKSRRGLTHLMDLHGLAPRFVTTQVADDHPSKPHPAMVEAALAATGVAAADAVMIGDTSFDMEMGRAAGVRRLGVAWGYHAVPALEAAGAERLATEFAQVPALLHELWGE</sequence>
<gene>
    <name evidence="1" type="ORF">ICN82_04185</name>
</gene>
<dbReference type="InterPro" id="IPR006439">
    <property type="entry name" value="HAD-SF_hydro_IA"/>
</dbReference>
<comment type="caution">
    <text evidence="1">The sequence shown here is derived from an EMBL/GenBank/DDBJ whole genome shotgun (WGS) entry which is preliminary data.</text>
</comment>
<keyword evidence="2" id="KW-1185">Reference proteome</keyword>
<dbReference type="InterPro" id="IPR023214">
    <property type="entry name" value="HAD_sf"/>
</dbReference>
<dbReference type="GO" id="GO:0008967">
    <property type="term" value="F:phosphoglycolate phosphatase activity"/>
    <property type="evidence" value="ECO:0007669"/>
    <property type="project" value="TreeGrafter"/>
</dbReference>
<proteinExistence type="predicted"/>
<dbReference type="InterPro" id="IPR041492">
    <property type="entry name" value="HAD_2"/>
</dbReference>